<dbReference type="CDD" id="cd02440">
    <property type="entry name" value="AdoMet_MTases"/>
    <property type="match status" value="1"/>
</dbReference>
<dbReference type="InterPro" id="IPR020596">
    <property type="entry name" value="rRNA_Ade_Mease_Trfase_CS"/>
</dbReference>
<evidence type="ECO:0000313" key="7">
    <source>
        <dbReference type="EMBL" id="MCT2591069.1"/>
    </source>
</evidence>
<dbReference type="NCBIfam" id="NF000337">
    <property type="entry name" value="erm_SHROVE"/>
    <property type="match status" value="1"/>
</dbReference>
<dbReference type="SMART" id="SM00650">
    <property type="entry name" value="rADc"/>
    <property type="match status" value="1"/>
</dbReference>
<keyword evidence="3 5" id="KW-0949">S-adenosyl-L-methionine</keyword>
<feature type="binding site" evidence="5">
    <location>
        <position position="13"/>
    </location>
    <ligand>
        <name>S-adenosyl-L-methionine</name>
        <dbReference type="ChEBI" id="CHEBI:59789"/>
    </ligand>
</feature>
<dbReference type="Proteomes" id="UP001156389">
    <property type="component" value="Unassembled WGS sequence"/>
</dbReference>
<evidence type="ECO:0000313" key="8">
    <source>
        <dbReference type="Proteomes" id="UP001156389"/>
    </source>
</evidence>
<dbReference type="PANTHER" id="PTHR11727">
    <property type="entry name" value="DIMETHYLADENOSINE TRANSFERASE"/>
    <property type="match status" value="1"/>
</dbReference>
<dbReference type="PANTHER" id="PTHR11727:SF7">
    <property type="entry name" value="DIMETHYLADENOSINE TRANSFERASE-RELATED"/>
    <property type="match status" value="1"/>
</dbReference>
<protein>
    <submittedName>
        <fullName evidence="7">ErmE/ErmH/ErmO/ErmR family 23S rRNA (Adenine(2058)-N(6))-methyltransferase</fullName>
    </submittedName>
</protein>
<comment type="similarity">
    <text evidence="5">Belongs to the class I-like SAM-binding methyltransferase superfamily. rRNA adenine N(6)-methyltransferase family.</text>
</comment>
<dbReference type="InterPro" id="IPR001737">
    <property type="entry name" value="KsgA/Erm"/>
</dbReference>
<dbReference type="EMBL" id="JAJAGO010000006">
    <property type="protein sequence ID" value="MCT2591069.1"/>
    <property type="molecule type" value="Genomic_DNA"/>
</dbReference>
<evidence type="ECO:0000256" key="5">
    <source>
        <dbReference type="PROSITE-ProRule" id="PRU01026"/>
    </source>
</evidence>
<sequence length="253" mass="28450">MARRRQTLSQNFLRHHATVERVVRSARLRPDDLVLEPGAGEGALTGALARASGRVVAYEIDRRLAARLRERVRPHPGVRVVRGDFTRVRPPAEPFAVVGNIPFARTTDIVRWCLASPGLTSATLLTQLEYARKRTGGYGRWTLLTVRTWPEHEWRLVSRVGRECFSPSPRTDAALMRLVRRPQPLLPPGELAAYRELVALGFTGVGGSLAASLARRYRIRQVRSAFRHQELDEATPVGLVSPEQWLRLFLDLA</sequence>
<evidence type="ECO:0000259" key="6">
    <source>
        <dbReference type="SMART" id="SM00650"/>
    </source>
</evidence>
<feature type="binding site" evidence="5">
    <location>
        <position position="100"/>
    </location>
    <ligand>
        <name>S-adenosyl-L-methionine</name>
        <dbReference type="ChEBI" id="CHEBI:59789"/>
    </ligand>
</feature>
<feature type="binding site" evidence="5">
    <location>
        <position position="84"/>
    </location>
    <ligand>
        <name>S-adenosyl-L-methionine</name>
        <dbReference type="ChEBI" id="CHEBI:59789"/>
    </ligand>
</feature>
<reference evidence="7 8" key="1">
    <citation type="submission" date="2021-10" db="EMBL/GenBank/DDBJ databases">
        <title>Streptomyces gossypii sp. nov., isolated from soil collected from cotton field.</title>
        <authorList>
            <person name="Ge X."/>
            <person name="Chen X."/>
            <person name="Liu W."/>
        </authorList>
    </citation>
    <scope>NUCLEOTIDE SEQUENCE [LARGE SCALE GENOMIC DNA]</scope>
    <source>
        <strain evidence="7 8">N2-109</strain>
    </source>
</reference>
<keyword evidence="4 5" id="KW-0694">RNA-binding</keyword>
<comment type="caution">
    <text evidence="7">The sequence shown here is derived from an EMBL/GenBank/DDBJ whole genome shotgun (WGS) entry which is preliminary data.</text>
</comment>
<gene>
    <name evidence="7" type="primary">erm</name>
    <name evidence="7" type="ORF">LHJ74_14315</name>
</gene>
<dbReference type="Gene3D" id="3.40.50.150">
    <property type="entry name" value="Vaccinia Virus protein VP39"/>
    <property type="match status" value="1"/>
</dbReference>
<evidence type="ECO:0000256" key="4">
    <source>
        <dbReference type="ARBA" id="ARBA00022884"/>
    </source>
</evidence>
<evidence type="ECO:0000256" key="1">
    <source>
        <dbReference type="ARBA" id="ARBA00022603"/>
    </source>
</evidence>
<keyword evidence="1 5" id="KW-0489">Methyltransferase</keyword>
<dbReference type="InterPro" id="IPR023165">
    <property type="entry name" value="rRNA_Ade_diMease-like_C"/>
</dbReference>
<evidence type="ECO:0000256" key="2">
    <source>
        <dbReference type="ARBA" id="ARBA00022679"/>
    </source>
</evidence>
<proteinExistence type="inferred from homology"/>
<evidence type="ECO:0000256" key="3">
    <source>
        <dbReference type="ARBA" id="ARBA00022691"/>
    </source>
</evidence>
<dbReference type="PROSITE" id="PS51689">
    <property type="entry name" value="SAM_RNA_A_N6_MT"/>
    <property type="match status" value="1"/>
</dbReference>
<feature type="binding site" evidence="5">
    <location>
        <position position="38"/>
    </location>
    <ligand>
        <name>S-adenosyl-L-methionine</name>
        <dbReference type="ChEBI" id="CHEBI:59789"/>
    </ligand>
</feature>
<feature type="domain" description="Ribosomal RNA adenine methylase transferase N-terminal" evidence="6">
    <location>
        <begin position="18"/>
        <end position="182"/>
    </location>
</feature>
<keyword evidence="8" id="KW-1185">Reference proteome</keyword>
<dbReference type="Pfam" id="PF00398">
    <property type="entry name" value="RrnaAD"/>
    <property type="match status" value="1"/>
</dbReference>
<organism evidence="7 8">
    <name type="scientific">Streptomyces gossypii</name>
    <dbReference type="NCBI Taxonomy" id="2883101"/>
    <lineage>
        <taxon>Bacteria</taxon>
        <taxon>Bacillati</taxon>
        <taxon>Actinomycetota</taxon>
        <taxon>Actinomycetes</taxon>
        <taxon>Kitasatosporales</taxon>
        <taxon>Streptomycetaceae</taxon>
        <taxon>Streptomyces</taxon>
    </lineage>
</organism>
<dbReference type="Gene3D" id="1.10.8.100">
    <property type="entry name" value="Ribosomal RNA adenine dimethylase-like, domain 2"/>
    <property type="match status" value="1"/>
</dbReference>
<feature type="binding site" evidence="5">
    <location>
        <position position="59"/>
    </location>
    <ligand>
        <name>S-adenosyl-L-methionine</name>
        <dbReference type="ChEBI" id="CHEBI:59789"/>
    </ligand>
</feature>
<feature type="binding site" evidence="5">
    <location>
        <position position="11"/>
    </location>
    <ligand>
        <name>S-adenosyl-L-methionine</name>
        <dbReference type="ChEBI" id="CHEBI:59789"/>
    </ligand>
</feature>
<dbReference type="SUPFAM" id="SSF53335">
    <property type="entry name" value="S-adenosyl-L-methionine-dependent methyltransferases"/>
    <property type="match status" value="1"/>
</dbReference>
<name>A0ABT2JUV1_9ACTN</name>
<dbReference type="InterPro" id="IPR020598">
    <property type="entry name" value="rRNA_Ade_methylase_Trfase_N"/>
</dbReference>
<dbReference type="InterPro" id="IPR029063">
    <property type="entry name" value="SAM-dependent_MTases_sf"/>
</dbReference>
<dbReference type="NCBIfam" id="NF000499">
    <property type="entry name" value="Erm23S_rRNA_broad"/>
    <property type="match status" value="1"/>
</dbReference>
<accession>A0ABT2JUV1</accession>
<keyword evidence="2 5" id="KW-0808">Transferase</keyword>
<dbReference type="PROSITE" id="PS01131">
    <property type="entry name" value="RRNA_A_DIMETH"/>
    <property type="match status" value="1"/>
</dbReference>